<dbReference type="SUPFAM" id="SSF51206">
    <property type="entry name" value="cAMP-binding domain-like"/>
    <property type="match status" value="1"/>
</dbReference>
<dbReference type="PROSITE" id="PS00889">
    <property type="entry name" value="CNMP_BINDING_2"/>
    <property type="match status" value="1"/>
</dbReference>
<dbReference type="AlphaFoldDB" id="M1PDB7"/>
<dbReference type="PRINTS" id="PR00103">
    <property type="entry name" value="CAMPKINASE"/>
</dbReference>
<dbReference type="HOGENOM" id="CLU_075053_16_0_7"/>
<dbReference type="CDD" id="cd00038">
    <property type="entry name" value="CAP_ED"/>
    <property type="match status" value="1"/>
</dbReference>
<dbReference type="InterPro" id="IPR018490">
    <property type="entry name" value="cNMP-bd_dom_sf"/>
</dbReference>
<feature type="domain" description="Cyclic nucleotide-binding" evidence="1">
    <location>
        <begin position="24"/>
        <end position="144"/>
    </location>
</feature>
<name>M1PDB7_DESSD</name>
<accession>M1PDB7</accession>
<dbReference type="InterPro" id="IPR018488">
    <property type="entry name" value="cNMP-bd_CS"/>
</dbReference>
<dbReference type="InterPro" id="IPR050397">
    <property type="entry name" value="Env_Response_Regulators"/>
</dbReference>
<dbReference type="Proteomes" id="UP000011721">
    <property type="component" value="Chromosome"/>
</dbReference>
<dbReference type="InterPro" id="IPR000595">
    <property type="entry name" value="cNMP-bd_dom"/>
</dbReference>
<evidence type="ECO:0000259" key="1">
    <source>
        <dbReference type="PROSITE" id="PS50042"/>
    </source>
</evidence>
<gene>
    <name evidence="2" type="ordered locus">UWK_03063</name>
</gene>
<evidence type="ECO:0000313" key="3">
    <source>
        <dbReference type="Proteomes" id="UP000011721"/>
    </source>
</evidence>
<dbReference type="PANTHER" id="PTHR24567:SF74">
    <property type="entry name" value="HTH-TYPE TRANSCRIPTIONAL REGULATOR ARCR"/>
    <property type="match status" value="1"/>
</dbReference>
<dbReference type="GO" id="GO:0005829">
    <property type="term" value="C:cytosol"/>
    <property type="evidence" value="ECO:0007669"/>
    <property type="project" value="TreeGrafter"/>
</dbReference>
<protein>
    <submittedName>
        <fullName evidence="2">Cyclic nucleotide-binding protein</fullName>
    </submittedName>
</protein>
<organism evidence="2 3">
    <name type="scientific">Desulfocapsa sulfexigens (strain DSM 10523 / SB164P1)</name>
    <dbReference type="NCBI Taxonomy" id="1167006"/>
    <lineage>
        <taxon>Bacteria</taxon>
        <taxon>Pseudomonadati</taxon>
        <taxon>Thermodesulfobacteriota</taxon>
        <taxon>Desulfobulbia</taxon>
        <taxon>Desulfobulbales</taxon>
        <taxon>Desulfocapsaceae</taxon>
        <taxon>Desulfocapsa</taxon>
    </lineage>
</organism>
<dbReference type="OrthoDB" id="9784809at2"/>
<keyword evidence="3" id="KW-1185">Reference proteome</keyword>
<dbReference type="Pfam" id="PF00027">
    <property type="entry name" value="cNMP_binding"/>
    <property type="match status" value="1"/>
</dbReference>
<dbReference type="eggNOG" id="COG0664">
    <property type="taxonomic scope" value="Bacteria"/>
</dbReference>
<dbReference type="RefSeq" id="WP_015405276.1">
    <property type="nucleotide sequence ID" value="NC_020304.1"/>
</dbReference>
<dbReference type="SMART" id="SM00100">
    <property type="entry name" value="cNMP"/>
    <property type="match status" value="1"/>
</dbReference>
<reference evidence="3" key="1">
    <citation type="journal article" date="2013" name="Stand. Genomic Sci.">
        <title>Complete genome sequence of Desulfocapsa sulfexigens, a marine deltaproteobacterium specialized in disproportionating inorganic sulfur compounds.</title>
        <authorList>
            <person name="Finster K.W."/>
            <person name="Kjeldsen K.U."/>
            <person name="Kube M."/>
            <person name="Reinhardt R."/>
            <person name="Mussmann M."/>
            <person name="Amann R."/>
            <person name="Schreiber L."/>
        </authorList>
    </citation>
    <scope>NUCLEOTIDE SEQUENCE [LARGE SCALE GENOMIC DNA]</scope>
    <source>
        <strain evidence="3">DSM 10523 / SB164P1</strain>
    </source>
</reference>
<dbReference type="PROSITE" id="PS50042">
    <property type="entry name" value="CNMP_BINDING_3"/>
    <property type="match status" value="1"/>
</dbReference>
<dbReference type="EMBL" id="CP003985">
    <property type="protein sequence ID" value="AGF79592.1"/>
    <property type="molecule type" value="Genomic_DNA"/>
</dbReference>
<proteinExistence type="predicted"/>
<dbReference type="KEGG" id="dsf:UWK_03063"/>
<evidence type="ECO:0000313" key="2">
    <source>
        <dbReference type="EMBL" id="AGF79592.1"/>
    </source>
</evidence>
<sequence length="165" mass="18280">MTHDNDTLSNSEEETRDFLLSLSLFDSFNVDELSLLAQHMSYIHLQRGEFLFVEGDKGDFLGFVVQGVLEVLKKSATGENVIIARLAKGSSIGEMALIDKSPRSATVVSRQPTTMITLTSKGFDRLTEKSPMTGVKIIQKVARLLSLNMRRTSSKLADLLNVYPV</sequence>
<dbReference type="STRING" id="1167006.UWK_03063"/>
<dbReference type="Gene3D" id="2.60.120.10">
    <property type="entry name" value="Jelly Rolls"/>
    <property type="match status" value="1"/>
</dbReference>
<dbReference type="PANTHER" id="PTHR24567">
    <property type="entry name" value="CRP FAMILY TRANSCRIPTIONAL REGULATORY PROTEIN"/>
    <property type="match status" value="1"/>
</dbReference>
<dbReference type="GO" id="GO:0003700">
    <property type="term" value="F:DNA-binding transcription factor activity"/>
    <property type="evidence" value="ECO:0007669"/>
    <property type="project" value="TreeGrafter"/>
</dbReference>
<dbReference type="InterPro" id="IPR014710">
    <property type="entry name" value="RmlC-like_jellyroll"/>
</dbReference>